<reference evidence="13" key="3">
    <citation type="submission" date="2025-09" db="UniProtKB">
        <authorList>
            <consortium name="Ensembl"/>
        </authorList>
    </citation>
    <scope>IDENTIFICATION</scope>
</reference>
<dbReference type="GO" id="GO:0051015">
    <property type="term" value="F:actin filament binding"/>
    <property type="evidence" value="ECO:0007669"/>
    <property type="project" value="InterPro"/>
</dbReference>
<dbReference type="SUPFAM" id="SSF109885">
    <property type="entry name" value="I/LWEQ domain"/>
    <property type="match status" value="4"/>
</dbReference>
<dbReference type="Pfam" id="PF08913">
    <property type="entry name" value="VBS"/>
    <property type="match status" value="1"/>
</dbReference>
<dbReference type="Pfam" id="PF09141">
    <property type="entry name" value="Talin_middle"/>
    <property type="match status" value="1"/>
</dbReference>
<dbReference type="FunFam" id="1.20.1420.10:FF:000002">
    <property type="entry name" value="Talin 2"/>
    <property type="match status" value="1"/>
</dbReference>
<evidence type="ECO:0000256" key="10">
    <source>
        <dbReference type="SAM" id="Coils"/>
    </source>
</evidence>
<dbReference type="GO" id="GO:0005178">
    <property type="term" value="F:integrin binding"/>
    <property type="evidence" value="ECO:0007669"/>
    <property type="project" value="TreeGrafter"/>
</dbReference>
<dbReference type="PROSITE" id="PS00661">
    <property type="entry name" value="FERM_2"/>
    <property type="match status" value="1"/>
</dbReference>
<evidence type="ECO:0000256" key="1">
    <source>
        <dbReference type="ARBA" id="ARBA00004245"/>
    </source>
</evidence>
<dbReference type="InterPro" id="IPR032425">
    <property type="entry name" value="FERM_f0"/>
</dbReference>
<evidence type="ECO:0000256" key="3">
    <source>
        <dbReference type="ARBA" id="ARBA00004413"/>
    </source>
</evidence>
<evidence type="ECO:0000256" key="7">
    <source>
        <dbReference type="ARBA" id="ARBA00022949"/>
    </source>
</evidence>
<comment type="subcellular location">
    <subcellularLocation>
        <location evidence="2">Cell junction</location>
        <location evidence="2">Focal adhesion</location>
    </subcellularLocation>
    <subcellularLocation>
        <location evidence="3">Cell membrane</location>
        <topology evidence="3">Peripheral membrane protein</topology>
        <orientation evidence="3">Cytoplasmic side</orientation>
    </subcellularLocation>
    <subcellularLocation>
        <location evidence="1">Cytoplasm</location>
        <location evidence="1">Cytoskeleton</location>
    </subcellularLocation>
</comment>
<reference evidence="13" key="1">
    <citation type="submission" date="2019-06" db="EMBL/GenBank/DDBJ databases">
        <authorList>
            <consortium name="Wellcome Sanger Institute Data Sharing"/>
        </authorList>
    </citation>
    <scope>NUCLEOTIDE SEQUENCE [LARGE SCALE GENOMIC DNA]</scope>
</reference>
<dbReference type="Pfam" id="PF21692">
    <property type="entry name" value="Talin_R4"/>
    <property type="match status" value="1"/>
</dbReference>
<dbReference type="FunFam" id="1.20.1420.10:FF:000004">
    <property type="entry name" value="Talin 2"/>
    <property type="match status" value="1"/>
</dbReference>
<dbReference type="SUPFAM" id="SSF109880">
    <property type="entry name" value="A middle domain of Talin 1"/>
    <property type="match status" value="1"/>
</dbReference>
<dbReference type="Pfam" id="PF16511">
    <property type="entry name" value="FERM_f0"/>
    <property type="match status" value="1"/>
</dbReference>
<dbReference type="Pfam" id="PF21896">
    <property type="entry name" value="Talin_IBS2B"/>
    <property type="match status" value="3"/>
</dbReference>
<feature type="domain" description="I/LWEQ" evidence="12">
    <location>
        <begin position="2298"/>
        <end position="2537"/>
    </location>
</feature>
<dbReference type="FunFam" id="1.20.1420.10:FF:000001">
    <property type="entry name" value="Talin 2"/>
    <property type="match status" value="1"/>
</dbReference>
<dbReference type="Proteomes" id="UP000472271">
    <property type="component" value="Chromosome 6"/>
</dbReference>
<dbReference type="GO" id="GO:0001726">
    <property type="term" value="C:ruffle"/>
    <property type="evidence" value="ECO:0007669"/>
    <property type="project" value="InterPro"/>
</dbReference>
<dbReference type="PROSITE" id="PS50945">
    <property type="entry name" value="I_LWEQ"/>
    <property type="match status" value="1"/>
</dbReference>
<dbReference type="FunFam" id="1.20.120.230:FF:000004">
    <property type="entry name" value="Talin 2"/>
    <property type="match status" value="1"/>
</dbReference>
<dbReference type="FunFam" id="1.20.120.230:FF:000002">
    <property type="entry name" value="Talin 2"/>
    <property type="match status" value="1"/>
</dbReference>
<dbReference type="InterPro" id="IPR037438">
    <property type="entry name" value="Talin1/2-RS"/>
</dbReference>
<dbReference type="FunFam" id="1.20.1420.10:FF:000006">
    <property type="entry name" value="Talin 2"/>
    <property type="match status" value="1"/>
</dbReference>
<dbReference type="InterPro" id="IPR036476">
    <property type="entry name" value="Talin_cent_sf"/>
</dbReference>
<dbReference type="FunFam" id="1.20.120.230:FF:000003">
    <property type="entry name" value="Talin 2"/>
    <property type="match status" value="1"/>
</dbReference>
<dbReference type="InterPro" id="IPR035963">
    <property type="entry name" value="FERM_2"/>
</dbReference>
<evidence type="ECO:0000259" key="11">
    <source>
        <dbReference type="PROSITE" id="PS50057"/>
    </source>
</evidence>
<name>A0A673CJI0_9TELE</name>
<dbReference type="GO" id="GO:0030036">
    <property type="term" value="P:actin cytoskeleton organization"/>
    <property type="evidence" value="ECO:0007669"/>
    <property type="project" value="TreeGrafter"/>
</dbReference>
<keyword evidence="14" id="KW-1185">Reference proteome</keyword>
<dbReference type="InterPro" id="IPR002558">
    <property type="entry name" value="ILWEQ_dom"/>
</dbReference>
<dbReference type="Gene3D" id="3.10.20.90">
    <property type="entry name" value="Phosphatidylinositol 3-kinase Catalytic Subunit, Chain A, domain 1"/>
    <property type="match status" value="2"/>
</dbReference>
<dbReference type="InterPro" id="IPR015224">
    <property type="entry name" value="Talin_cent"/>
</dbReference>
<dbReference type="GO" id="GO:0098609">
    <property type="term" value="P:cell-cell adhesion"/>
    <property type="evidence" value="ECO:0007669"/>
    <property type="project" value="TreeGrafter"/>
</dbReference>
<dbReference type="InterPro" id="IPR019748">
    <property type="entry name" value="FERM_central"/>
</dbReference>
<dbReference type="SMART" id="SM00295">
    <property type="entry name" value="B41"/>
    <property type="match status" value="1"/>
</dbReference>
<gene>
    <name evidence="13" type="primary">tln2b</name>
</gene>
<dbReference type="GO" id="GO:0005925">
    <property type="term" value="C:focal adhesion"/>
    <property type="evidence" value="ECO:0007669"/>
    <property type="project" value="UniProtKB-SubCell"/>
</dbReference>
<dbReference type="FunFam" id="1.20.80.10:FF:000007">
    <property type="entry name" value="Talin 2"/>
    <property type="match status" value="1"/>
</dbReference>
<dbReference type="SUPFAM" id="SSF54236">
    <property type="entry name" value="Ubiquitin-like"/>
    <property type="match status" value="1"/>
</dbReference>
<dbReference type="InterPro" id="IPR019747">
    <property type="entry name" value="FERM_CS"/>
</dbReference>
<dbReference type="InterPro" id="IPR029071">
    <property type="entry name" value="Ubiquitin-like_domsf"/>
</dbReference>
<dbReference type="Gene3D" id="1.20.1420.10">
    <property type="entry name" value="Talin, central domain"/>
    <property type="match status" value="7"/>
</dbReference>
<protein>
    <recommendedName>
        <fullName evidence="15">Talin 2b</fullName>
    </recommendedName>
</protein>
<dbReference type="InterPro" id="IPR054060">
    <property type="entry name" value="TLN1-like_RS"/>
</dbReference>
<dbReference type="SUPFAM" id="SSF50729">
    <property type="entry name" value="PH domain-like"/>
    <property type="match status" value="1"/>
</dbReference>
<dbReference type="InterPro" id="IPR011993">
    <property type="entry name" value="PH-like_dom_sf"/>
</dbReference>
<dbReference type="SUPFAM" id="SSF47031">
    <property type="entry name" value="Second domain of FERM"/>
    <property type="match status" value="1"/>
</dbReference>
<evidence type="ECO:0008006" key="15">
    <source>
        <dbReference type="Google" id="ProtNLM"/>
    </source>
</evidence>
<dbReference type="CDD" id="cd14473">
    <property type="entry name" value="FERM_B-lobe"/>
    <property type="match status" value="1"/>
</dbReference>
<dbReference type="InterPro" id="IPR057346">
    <property type="entry name" value="Talin1/2_VBS2"/>
</dbReference>
<dbReference type="InterPro" id="IPR019749">
    <property type="entry name" value="Band_41_domain"/>
</dbReference>
<reference evidence="13" key="2">
    <citation type="submission" date="2025-08" db="UniProtKB">
        <authorList>
            <consortium name="Ensembl"/>
        </authorList>
    </citation>
    <scope>IDENTIFICATION</scope>
</reference>
<dbReference type="CDD" id="cd10569">
    <property type="entry name" value="FERM_C_Talin"/>
    <property type="match status" value="1"/>
</dbReference>
<dbReference type="InterPro" id="IPR002404">
    <property type="entry name" value="IRS_PTB"/>
</dbReference>
<dbReference type="InterPro" id="IPR015009">
    <property type="entry name" value="Vinculin-bd_dom"/>
</dbReference>
<keyword evidence="5" id="KW-0963">Cytoplasm</keyword>
<dbReference type="GO" id="GO:0005886">
    <property type="term" value="C:plasma membrane"/>
    <property type="evidence" value="ECO:0007669"/>
    <property type="project" value="UniProtKB-SubCell"/>
</dbReference>
<evidence type="ECO:0000256" key="5">
    <source>
        <dbReference type="ARBA" id="ARBA00022490"/>
    </source>
</evidence>
<dbReference type="FunFam" id="3.10.20.90:FF:000066">
    <property type="entry name" value="Talin 1"/>
    <property type="match status" value="1"/>
</dbReference>
<dbReference type="GO" id="GO:0005200">
    <property type="term" value="F:structural constituent of cytoskeleton"/>
    <property type="evidence" value="ECO:0007669"/>
    <property type="project" value="InterPro"/>
</dbReference>
<dbReference type="SMART" id="SM01244">
    <property type="entry name" value="IRS"/>
    <property type="match status" value="1"/>
</dbReference>
<evidence type="ECO:0000256" key="4">
    <source>
        <dbReference type="ARBA" id="ARBA00022475"/>
    </source>
</evidence>
<dbReference type="Pfam" id="PF21865">
    <property type="entry name" value="TLN1-like_RS"/>
    <property type="match status" value="3"/>
</dbReference>
<dbReference type="Gene3D" id="1.20.80.10">
    <property type="match status" value="1"/>
</dbReference>
<evidence type="ECO:0000256" key="9">
    <source>
        <dbReference type="ARBA" id="ARBA00023212"/>
    </source>
</evidence>
<evidence type="ECO:0000256" key="8">
    <source>
        <dbReference type="ARBA" id="ARBA00023136"/>
    </source>
</evidence>
<evidence type="ECO:0000259" key="12">
    <source>
        <dbReference type="PROSITE" id="PS50945"/>
    </source>
</evidence>
<proteinExistence type="predicted"/>
<sequence>IKMVALSLKICVRQCNVVKTMQFEPSTPVYDACRIIRERVPEAQTGQASDYGLFLSDDDPRKGIWLESGRTLDYYMLRNGDVLEYKKKQRPQKIKMLDGAIKTIMVDDSKTVGELLVTICSRIGITNYEEYSLIQEVTEDKKEEGMGTLKKDRTLLLRDERKMEKLKAKLHTDDDLNWLDHSRTFREQGVEESETLLLRRKFFYSDQNVDSRDPVQLNLLYVQARDDILNGSHPVSFDKACEFAGIQAQIQFGPHVEHKHKPGFLDLKEFLPKEYIKQRGSEKKIFQDHKTCGEMTEIEAKVKYVKLARSLQTYGVSFFLVKEKMKGKNKLVPRLLGITKESVMRVDEKTKDVVQEWPLTTVKRWAASPKSFTLDFGEYQESYYSVQTTEGEQISQLIAGYIDIILKKKQSKDRFGLEGDEESTMLEESVSPKKSTILQQQFNRVGRVEHGSVALPGIIRSGSIGGPDTFNMGTMPSAQQQITTGQMHRGHMPPLSLAQQALMGTINSSMQAVQQAQTDLGYVDNLPPLGHDLASRVWVQNKVDESKHEIHSQVDAITAGTASVVNLTAGEPTETDYTAVGCAITTISSNLTEMSKGVKLLAALMDDEVGSGHKLMGAARMLAGAVSDLLRSVEPAAAEPRQTVLTAAGSIGQASGDLLRHMGEGETDEKFQDTLMNLAKAVANAAAMLVLKAKNVAQVAEDTILQNRVIAAATQCALSTSQLVACTKVVSPTISSPVCQEQLVEAGKLVDRSVETCVKSCRSASDDGELLKQVGAAAGVVSQALSDLLQHVRHYASCGEPIGRYDQATDTIMNVTENIFTSMGDAGEMVRQARVLAQATSDLVNAMRSDAEAEVDVDNSKKLLAAAKLLADATARMVEAAKGAAAYPENEDQQQRLREAAEGLRVATNAAAQNAIKKKLVNRLELAAKQAAAAATQTIAAAQNAAASNKNTASHQQLVHSCKAVADSIPHLVQGMRSSQAQPEELGAQRALIMASQSFLQPGSKMVTSAKSAVPTVADQAAAMQLGQCAKNLATCLAELRTATQKAHEACGPLEIDSALKTVQTLKSELQDAKMSVIDNQLKPLPGETLEKCAQDLGSTSKAVGSSMAQLLTCAAQGNEHYTGVAARETAQALRILAQAARGVAASTREPQAAAAMLDSAQCVMEGSAMLIHEAHQALVHPGDAESQQRLAQVAKAVSHSLNNCVNCLPGQKDVDMALRSIGEASKKLLVDILPPCSKTFQEAQTDLNHTAAELNHSAGEVVHSSRGTSSQLAAASGKFSQDFDEFLDAGIEMAGHTQSKDDQIQVIGNLKNISMASSKLLLAAKSLSVDPGAANAKNLLAVAARAVTESINQLITLCTQQAAGQKECDNALRELEAVRGLLDNPNEPVSELSYFDCIESVMENSKVLGESMAGISQHCKTGDVAAFGESVGVASKALCGLTEAAGQASYLVGVSDPNSHSGHEGLVDPIQFARANQAIQMACQNLVDPASSPSQVLSAATIVAKHTSALCNACRLASSKTSNPVARRQFVQSAKEVANTTANLVKTIKALDGDFSEENRNRCRVATTPLLEAVENLSTFANNPEFASIPAQISNEGSAAQEPIVRSARSMLDSSTFLLETARSLVLNPKDPPTWSILAGHSRTVSDSIKSLITSIRDKAPGQRECDYSIDNINKCIRDIEQASLAAVGQTLPCRDDISMEALQEQLTSSVQEIGHLIDPVATAARGEAAQLGHKVTQLASYFDPLIVASVGLASKLHDHQQQMTILDQTKTLSESALQMLYAAKEGGGNPKASHTHDAISEASQLMKEAVDDIMVTLNEAASEGGMVGGMVESIAESMGRLDDGTPPEPEGSFVDYQTTMVKFSKAIAITAQEMMTKSVTCPEELGGLASQVTVDYGQLAHQGRLAAATAEPEEVGFQIKTRVQELGHGCIYLVQKAGALQLSPTDSFSKRELIECARAVTEKVSLVLSALQAGNKGTQACITAASAVSGIITDLDTTIMFASAGTLNPENDESFADHRESILKTAKALVEDTKLLVAGAASSQEKLAQAAHSSAKTITQLTEVVKLGATSMGSEDPETQVVLINAVRDVAKALAELIGATKCAAGKAADDPSMYQLKGAAKVMVTNVTSLLKTVKAVEDEATRGTRALEATIECIKQELTVFQSKDIPDNSTTPEEFIRMTKGITIATAKAVASGNSAQQEDVIATANLSRKAISDMLTTCKQAAHHSEVAEELKIKAMQYGAECTTGYINLLEQVLQVLQKPTPEQKQQLVVHSKHVAACVTELVQTAEAMKGSECVDPEDPTVIAETELLGAAASIEAAAKKLEQLKPRAKPKQADETLDFEEQILEAAKSIAAATSALVKSASAAQRELVAQGKVGSNLANAIDDGQWSQGLISAARMVAAATSNLCEAANASVQGHASEEKLISSAKQVAASTAQLLVACKVKADQDSEAMRRLQAAGNAVKRASDNLVKAAQKAAFDKTEDDSVVVKTKFVGGIAQIIAAQEEMLRKERELEEARKKLAQIRQQQYKFLPSELREDEG</sequence>
<dbReference type="SUPFAM" id="SSF47220">
    <property type="entry name" value="alpha-catenin/vinculin-like"/>
    <property type="match status" value="5"/>
</dbReference>
<keyword evidence="8" id="KW-0472">Membrane</keyword>
<keyword evidence="10" id="KW-0175">Coiled coil</keyword>
<keyword evidence="9" id="KW-0206">Cytoskeleton</keyword>
<dbReference type="InterPro" id="IPR014352">
    <property type="entry name" value="FERM/acyl-CoA-bd_prot_sf"/>
</dbReference>
<dbReference type="GO" id="GO:0005856">
    <property type="term" value="C:cytoskeleton"/>
    <property type="evidence" value="ECO:0007669"/>
    <property type="project" value="UniProtKB-SubCell"/>
</dbReference>
<evidence type="ECO:0000313" key="14">
    <source>
        <dbReference type="Proteomes" id="UP000472271"/>
    </source>
</evidence>
<dbReference type="FunFam" id="1.20.1420.10:FF:000007">
    <property type="entry name" value="Talin 2"/>
    <property type="match status" value="1"/>
</dbReference>
<dbReference type="PANTHER" id="PTHR19981:SF34">
    <property type="entry name" value="TALIN-2"/>
    <property type="match status" value="1"/>
</dbReference>
<evidence type="ECO:0000256" key="2">
    <source>
        <dbReference type="ARBA" id="ARBA00004246"/>
    </source>
</evidence>
<keyword evidence="4" id="KW-1003">Cell membrane</keyword>
<dbReference type="InterPro" id="IPR054082">
    <property type="entry name" value="Talin_IBS2B"/>
</dbReference>
<feature type="domain" description="FERM" evidence="11">
    <location>
        <begin position="90"/>
        <end position="409"/>
    </location>
</feature>
<dbReference type="InterPro" id="IPR035964">
    <property type="entry name" value="I/LWEQ_dom_sf"/>
</dbReference>
<feature type="coiled-coil region" evidence="10">
    <location>
        <begin position="2505"/>
        <end position="2532"/>
    </location>
</feature>
<dbReference type="CDD" id="cd12150">
    <property type="entry name" value="talin-RS"/>
    <property type="match status" value="1"/>
</dbReference>
<dbReference type="PROSITE" id="PS50057">
    <property type="entry name" value="FERM_3"/>
    <property type="match status" value="1"/>
</dbReference>
<dbReference type="FunFam" id="3.10.20.90:FF:000028">
    <property type="entry name" value="Talin 2"/>
    <property type="match status" value="1"/>
</dbReference>
<dbReference type="GO" id="GO:0034329">
    <property type="term" value="P:cell junction assembly"/>
    <property type="evidence" value="ECO:0007669"/>
    <property type="project" value="UniProtKB-ARBA"/>
</dbReference>
<dbReference type="Pfam" id="PF01608">
    <property type="entry name" value="I_LWEQ"/>
    <property type="match status" value="2"/>
</dbReference>
<dbReference type="Pfam" id="PF02174">
    <property type="entry name" value="IRS"/>
    <property type="match status" value="1"/>
</dbReference>
<dbReference type="Ensembl" id="ENSSORT00005057037.1">
    <property type="protein sequence ID" value="ENSSORP00005055751.1"/>
    <property type="gene ID" value="ENSSORG00005024852.1"/>
</dbReference>
<dbReference type="FunFam" id="1.20.1420.10:FF:000005">
    <property type="entry name" value="Talin 2"/>
    <property type="match status" value="1"/>
</dbReference>
<dbReference type="InterPro" id="IPR036723">
    <property type="entry name" value="Alpha-catenin/vinculin-like_sf"/>
</dbReference>
<dbReference type="InterPro" id="IPR000299">
    <property type="entry name" value="FERM_domain"/>
</dbReference>
<dbReference type="FunFam" id="1.20.120.230:FF:000009">
    <property type="entry name" value="Talin 2"/>
    <property type="match status" value="1"/>
</dbReference>
<dbReference type="PANTHER" id="PTHR19981">
    <property type="entry name" value="TALIN"/>
    <property type="match status" value="1"/>
</dbReference>
<dbReference type="Gene3D" id="2.30.29.30">
    <property type="entry name" value="Pleckstrin-homology domain (PH domain)/Phosphotyrosine-binding domain (PTB)"/>
    <property type="match status" value="1"/>
</dbReference>
<keyword evidence="7" id="KW-0965">Cell junction</keyword>
<dbReference type="SMART" id="SM00307">
    <property type="entry name" value="ILWEQ"/>
    <property type="match status" value="1"/>
</dbReference>
<dbReference type="GO" id="GO:0005737">
    <property type="term" value="C:cytoplasm"/>
    <property type="evidence" value="ECO:0007669"/>
    <property type="project" value="TreeGrafter"/>
</dbReference>
<keyword evidence="6" id="KW-0597">Phosphoprotein</keyword>
<evidence type="ECO:0000256" key="6">
    <source>
        <dbReference type="ARBA" id="ARBA00022553"/>
    </source>
</evidence>
<dbReference type="Gene3D" id="1.20.1410.10">
    <property type="entry name" value="I/LWEQ domain"/>
    <property type="match status" value="1"/>
</dbReference>
<dbReference type="Pfam" id="PF25177">
    <property type="entry name" value="Talin_VBS2"/>
    <property type="match status" value="1"/>
</dbReference>
<evidence type="ECO:0000313" key="13">
    <source>
        <dbReference type="Ensembl" id="ENSSORP00005055751.1"/>
    </source>
</evidence>
<dbReference type="Gene3D" id="1.20.120.230">
    <property type="entry name" value="Alpha-catenin/vinculin-like"/>
    <property type="match status" value="5"/>
</dbReference>
<dbReference type="FunFam" id="1.20.1410.10:FF:000001">
    <property type="entry name" value="Talin 2"/>
    <property type="match status" value="1"/>
</dbReference>
<accession>A0A673CJI0</accession>
<organism evidence="13 14">
    <name type="scientific">Sphaeramia orbicularis</name>
    <name type="common">orbiculate cardinalfish</name>
    <dbReference type="NCBI Taxonomy" id="375764"/>
    <lineage>
        <taxon>Eukaryota</taxon>
        <taxon>Metazoa</taxon>
        <taxon>Chordata</taxon>
        <taxon>Craniata</taxon>
        <taxon>Vertebrata</taxon>
        <taxon>Euteleostomi</taxon>
        <taxon>Actinopterygii</taxon>
        <taxon>Neopterygii</taxon>
        <taxon>Teleostei</taxon>
        <taxon>Neoteleostei</taxon>
        <taxon>Acanthomorphata</taxon>
        <taxon>Gobiaria</taxon>
        <taxon>Kurtiformes</taxon>
        <taxon>Apogonoidei</taxon>
        <taxon>Apogonidae</taxon>
        <taxon>Apogoninae</taxon>
        <taxon>Sphaeramia</taxon>
    </lineage>
</organism>
<dbReference type="FunFam" id="2.30.29.30:FF:000028">
    <property type="entry name" value="Talin 2"/>
    <property type="match status" value="1"/>
</dbReference>
<dbReference type="InterPro" id="IPR049108">
    <property type="entry name" value="Talin_R4"/>
</dbReference>
<dbReference type="FunFam" id="1.20.120.230:FF:000005">
    <property type="entry name" value="Talin 1"/>
    <property type="match status" value="1"/>
</dbReference>